<name>A0A090BV42_9GAMM</name>
<dbReference type="CDD" id="cd11715">
    <property type="entry name" value="THUMP_AdoMetMT"/>
    <property type="match status" value="1"/>
</dbReference>
<dbReference type="Pfam" id="PF02926">
    <property type="entry name" value="THUMP"/>
    <property type="match status" value="1"/>
</dbReference>
<dbReference type="InterPro" id="IPR002052">
    <property type="entry name" value="DNA_methylase_N6_adenine_CS"/>
</dbReference>
<dbReference type="EC" id="2.1.1.264" evidence="6"/>
<accession>A0A090BV42</accession>
<evidence type="ECO:0000256" key="6">
    <source>
        <dbReference type="HAMAP-Rule" id="MF_01858"/>
    </source>
</evidence>
<dbReference type="GO" id="GO:0005737">
    <property type="term" value="C:cytoplasm"/>
    <property type="evidence" value="ECO:0007669"/>
    <property type="project" value="UniProtKB-SubCell"/>
</dbReference>
<proteinExistence type="inferred from homology"/>
<dbReference type="Gene3D" id="3.30.750.80">
    <property type="entry name" value="RNA methyltransferase domain (HRMD) like"/>
    <property type="match status" value="1"/>
</dbReference>
<comment type="subcellular location">
    <subcellularLocation>
        <location evidence="6">Cytoplasm</location>
    </subcellularLocation>
</comment>
<keyword evidence="5 6" id="KW-0949">S-adenosyl-L-methionine</keyword>
<dbReference type="HAMAP" id="MF_01858">
    <property type="entry name" value="23SrRNA_methyltr_KL"/>
    <property type="match status" value="1"/>
</dbReference>
<keyword evidence="3 6" id="KW-0489">Methyltransferase</keyword>
<keyword evidence="4 6" id="KW-0808">Transferase</keyword>
<dbReference type="InterPro" id="IPR053943">
    <property type="entry name" value="RlmKL-like_Mtase_CS"/>
</dbReference>
<comment type="catalytic activity">
    <reaction evidence="6">
        <text>guanosine(2445) in 23S rRNA + S-adenosyl-L-methionine = N(2)-methylguanosine(2445) in 23S rRNA + S-adenosyl-L-homocysteine + H(+)</text>
        <dbReference type="Rhea" id="RHEA:42740"/>
        <dbReference type="Rhea" id="RHEA-COMP:10215"/>
        <dbReference type="Rhea" id="RHEA-COMP:10216"/>
        <dbReference type="ChEBI" id="CHEBI:15378"/>
        <dbReference type="ChEBI" id="CHEBI:57856"/>
        <dbReference type="ChEBI" id="CHEBI:59789"/>
        <dbReference type="ChEBI" id="CHEBI:74269"/>
        <dbReference type="ChEBI" id="CHEBI:74481"/>
        <dbReference type="EC" id="2.1.1.173"/>
    </reaction>
</comment>
<evidence type="ECO:0000256" key="7">
    <source>
        <dbReference type="PROSITE-ProRule" id="PRU00529"/>
    </source>
</evidence>
<keyword evidence="1 6" id="KW-0963">Cytoplasm</keyword>
<dbReference type="PANTHER" id="PTHR47313:SF1">
    <property type="entry name" value="RIBOSOMAL RNA LARGE SUBUNIT METHYLTRANSFERASE K_L"/>
    <property type="match status" value="1"/>
</dbReference>
<dbReference type="Pfam" id="PF10672">
    <property type="entry name" value="Methyltrans_SAM"/>
    <property type="match status" value="1"/>
</dbReference>
<evidence type="ECO:0000256" key="1">
    <source>
        <dbReference type="ARBA" id="ARBA00022490"/>
    </source>
</evidence>
<dbReference type="PROSITE" id="PS00092">
    <property type="entry name" value="N6_MTASE"/>
    <property type="match status" value="1"/>
</dbReference>
<keyword evidence="10" id="KW-1185">Reference proteome</keyword>
<dbReference type="SMART" id="SM00981">
    <property type="entry name" value="THUMP"/>
    <property type="match status" value="1"/>
</dbReference>
<dbReference type="Proteomes" id="UP000031623">
    <property type="component" value="Chromosome"/>
</dbReference>
<dbReference type="PANTHER" id="PTHR47313">
    <property type="entry name" value="RIBOSOMAL RNA LARGE SUBUNIT METHYLTRANSFERASE K/L"/>
    <property type="match status" value="1"/>
</dbReference>
<comment type="function">
    <text evidence="6">Specifically methylates the guanine in position 2445 (m2G2445) and the guanine in position 2069 (m7G2069) of 23S rRNA.</text>
</comment>
<dbReference type="OrthoDB" id="9809404at2"/>
<dbReference type="EC" id="2.1.1.173" evidence="6"/>
<dbReference type="InterPro" id="IPR000241">
    <property type="entry name" value="RlmKL-like_Mtase"/>
</dbReference>
<comment type="catalytic activity">
    <reaction evidence="6">
        <text>guanosine(2069) in 23S rRNA + S-adenosyl-L-methionine = N(2)-methylguanosine(2069) in 23S rRNA + S-adenosyl-L-homocysteine + H(+)</text>
        <dbReference type="Rhea" id="RHEA:43772"/>
        <dbReference type="Rhea" id="RHEA-COMP:10688"/>
        <dbReference type="Rhea" id="RHEA-COMP:10689"/>
        <dbReference type="ChEBI" id="CHEBI:15378"/>
        <dbReference type="ChEBI" id="CHEBI:57856"/>
        <dbReference type="ChEBI" id="CHEBI:59789"/>
        <dbReference type="ChEBI" id="CHEBI:74269"/>
        <dbReference type="ChEBI" id="CHEBI:74481"/>
        <dbReference type="EC" id="2.1.1.264"/>
    </reaction>
</comment>
<dbReference type="Gene3D" id="3.30.2130.30">
    <property type="match status" value="1"/>
</dbReference>
<dbReference type="GO" id="GO:0052915">
    <property type="term" value="F:23S rRNA (guanine(2445)-N(2))-methyltransferase activity"/>
    <property type="evidence" value="ECO:0007669"/>
    <property type="project" value="UniProtKB-UniRule"/>
</dbReference>
<dbReference type="SUPFAM" id="SSF53335">
    <property type="entry name" value="S-adenosyl-L-methionine-dependent methyltransferases"/>
    <property type="match status" value="2"/>
</dbReference>
<dbReference type="InterPro" id="IPR017244">
    <property type="entry name" value="23SrRNA_methyltr_KL"/>
</dbReference>
<dbReference type="Pfam" id="PF22020">
    <property type="entry name" value="RlmL_1st"/>
    <property type="match status" value="1"/>
</dbReference>
<dbReference type="PROSITE" id="PS51165">
    <property type="entry name" value="THUMP"/>
    <property type="match status" value="1"/>
</dbReference>
<dbReference type="InterPro" id="IPR054170">
    <property type="entry name" value="RlmL_1st"/>
</dbReference>
<evidence type="ECO:0000256" key="5">
    <source>
        <dbReference type="ARBA" id="ARBA00022691"/>
    </source>
</evidence>
<dbReference type="PROSITE" id="PS01261">
    <property type="entry name" value="UPF0020"/>
    <property type="match status" value="1"/>
</dbReference>
<dbReference type="Pfam" id="PF01170">
    <property type="entry name" value="UPF0020"/>
    <property type="match status" value="1"/>
</dbReference>
<dbReference type="STRING" id="40754.THII_1904"/>
<dbReference type="PIRSF" id="PIRSF037618">
    <property type="entry name" value="RNA_Mtase_bacteria_prd"/>
    <property type="match status" value="1"/>
</dbReference>
<evidence type="ECO:0000259" key="8">
    <source>
        <dbReference type="PROSITE" id="PS51165"/>
    </source>
</evidence>
<dbReference type="GO" id="GO:0003723">
    <property type="term" value="F:RNA binding"/>
    <property type="evidence" value="ECO:0007669"/>
    <property type="project" value="UniProtKB-UniRule"/>
</dbReference>
<organism evidence="9 10">
    <name type="scientific">Thioploca ingrica</name>
    <dbReference type="NCBI Taxonomy" id="40754"/>
    <lineage>
        <taxon>Bacteria</taxon>
        <taxon>Pseudomonadati</taxon>
        <taxon>Pseudomonadota</taxon>
        <taxon>Gammaproteobacteria</taxon>
        <taxon>Thiotrichales</taxon>
        <taxon>Thiotrichaceae</taxon>
        <taxon>Thioploca</taxon>
    </lineage>
</organism>
<gene>
    <name evidence="6" type="primary">rlmL</name>
    <name evidence="9" type="ORF">THII_1904</name>
</gene>
<dbReference type="InterPro" id="IPR029063">
    <property type="entry name" value="SAM-dependent_MTases_sf"/>
</dbReference>
<dbReference type="InterPro" id="IPR004114">
    <property type="entry name" value="THUMP_dom"/>
</dbReference>
<reference evidence="9" key="1">
    <citation type="journal article" date="2014" name="ISME J.">
        <title>Ecophysiology of Thioploca ingrica as revealed by the complete genome sequence supplemented with proteomic evidence.</title>
        <authorList>
            <person name="Kojima H."/>
            <person name="Ogura Y."/>
            <person name="Yamamoto N."/>
            <person name="Togashi T."/>
            <person name="Mori H."/>
            <person name="Watanabe T."/>
            <person name="Nemoto F."/>
            <person name="Kurokawa K."/>
            <person name="Hayashi T."/>
            <person name="Fukui M."/>
        </authorList>
    </citation>
    <scope>NUCLEOTIDE SEQUENCE [LARGE SCALE GENOMIC DNA]</scope>
</reference>
<evidence type="ECO:0000256" key="3">
    <source>
        <dbReference type="ARBA" id="ARBA00022603"/>
    </source>
</evidence>
<keyword evidence="2 6" id="KW-0698">rRNA processing</keyword>
<dbReference type="GO" id="GO:0070043">
    <property type="term" value="F:rRNA (guanine-N7-)-methyltransferase activity"/>
    <property type="evidence" value="ECO:0007669"/>
    <property type="project" value="UniProtKB-UniRule"/>
</dbReference>
<evidence type="ECO:0000313" key="10">
    <source>
        <dbReference type="Proteomes" id="UP000031623"/>
    </source>
</evidence>
<dbReference type="InterPro" id="IPR019614">
    <property type="entry name" value="SAM-dep_methyl-trfase"/>
</dbReference>
<keyword evidence="7" id="KW-0694">RNA-binding</keyword>
<dbReference type="NCBIfam" id="NF008748">
    <property type="entry name" value="PRK11783.1"/>
    <property type="match status" value="1"/>
</dbReference>
<feature type="domain" description="THUMP" evidence="8">
    <location>
        <begin position="47"/>
        <end position="158"/>
    </location>
</feature>
<dbReference type="Gene3D" id="3.40.50.150">
    <property type="entry name" value="Vaccinia Virus protein VP39"/>
    <property type="match status" value="2"/>
</dbReference>
<protein>
    <recommendedName>
        <fullName evidence="6">Ribosomal RNA large subunit methyltransferase K/L</fullName>
    </recommendedName>
    <domain>
        <recommendedName>
            <fullName evidence="6">23S rRNA m2G2445 methyltransferase</fullName>
            <ecNumber evidence="6">2.1.1.173</ecNumber>
        </recommendedName>
        <alternativeName>
            <fullName evidence="6">rRNA (guanine-N(2)-)-methyltransferase RlmL</fullName>
        </alternativeName>
    </domain>
    <domain>
        <recommendedName>
            <fullName evidence="6">23S rRNA m7G2069 methyltransferase</fullName>
            <ecNumber evidence="6">2.1.1.264</ecNumber>
        </recommendedName>
        <alternativeName>
            <fullName evidence="6">rRNA (guanine-N(7)-)-methyltransferase RlmK</fullName>
        </alternativeName>
    </domain>
</protein>
<dbReference type="HOGENOM" id="CLU_014042_2_0_6"/>
<dbReference type="KEGG" id="tig:THII_1904"/>
<comment type="similarity">
    <text evidence="6">Belongs to the methyltransferase superfamily. RlmKL family.</text>
</comment>
<evidence type="ECO:0000256" key="2">
    <source>
        <dbReference type="ARBA" id="ARBA00022552"/>
    </source>
</evidence>
<sequence>MSTLLAFFATAPKGMEPLLANELHDTFNLSQVSPTRAGVAFQGTITQAYRICLWSRIANRILLPLSTFPAPDPEALYEGVQTIRWDEHLAADGSLAVDFTSRQSHLQHTHFGALKVKDAIVDQFRTYYQIRPNVNQQQPDLRINVHLDHDQAIVSIDLSGDSLHRRGYRESGGPAPLKENLAAAILIWAGWPQIAAQGGQLLDPMCGSGTLPIEAALIAADIAPGLLRSYFGFLHWRQHDPIRWANLLAEAQQRKVAGLSQLPKIMGYDIDKNAIRSALIHVERAGLTGKIHLEKRSLAQLTALPSPGLLVTNPPYGERLGNYEAMKHLYSHLGEVLRTHFQGWQAAVIASDLDMGKQIGIRANKKYTLYNGALECKLLRFNIESQWFMQPQTTTEPPWYQPPPVPLVDKVNQWSQGAHMLANRLQKNLKHLKRWVQREQIHCFRLYDADLPEYAIAIDIYEQWIHVQEYAPPKTIDQQKAKDRLQEALAVIAEVLQTPPQRIFLKVRHPQKGKTQYQKHNNTGQFYEIHEDKAIFLVNLTDYLDTGLFLDHRLTRQLIFSLAQGQRFLNLFGYTGTATVQAALGGAMATTTVDTSKTYLAWAHRNLIRNGLSEHHHQLIQADCQSWLQQEADRFTQSPRLGRYGLIFLDPPTFSNSKQTDQTLDIQRDHVTLIRTALKCLTRNGVLIFSTNYQKFKLDTQAFTQLQLENMSHLTLPKDFERNPRIHQCWKIYPSY</sequence>
<dbReference type="EMBL" id="AP014633">
    <property type="protein sequence ID" value="BAP56201.1"/>
    <property type="molecule type" value="Genomic_DNA"/>
</dbReference>
<evidence type="ECO:0000313" key="9">
    <source>
        <dbReference type="EMBL" id="BAP56201.1"/>
    </source>
</evidence>
<evidence type="ECO:0000256" key="4">
    <source>
        <dbReference type="ARBA" id="ARBA00022679"/>
    </source>
</evidence>
<dbReference type="AlphaFoldDB" id="A0A090BV42"/>